<name>K9X6G0_9NOST</name>
<dbReference type="Pfam" id="PF07963">
    <property type="entry name" value="N_methyl"/>
    <property type="match status" value="1"/>
</dbReference>
<dbReference type="RefSeq" id="WP_015210895.1">
    <property type="nucleotide sequence ID" value="NC_019757.1"/>
</dbReference>
<dbReference type="PATRIC" id="fig|56107.3.peg.6226"/>
<dbReference type="STRING" id="56107.Cylst_5661"/>
<reference evidence="2 3" key="1">
    <citation type="submission" date="2012-06" db="EMBL/GenBank/DDBJ databases">
        <title>Finished chromosome of genome of Cylindrospermum stagnale PCC 7417.</title>
        <authorList>
            <consortium name="US DOE Joint Genome Institute"/>
            <person name="Gugger M."/>
            <person name="Coursin T."/>
            <person name="Rippka R."/>
            <person name="Tandeau De Marsac N."/>
            <person name="Huntemann M."/>
            <person name="Wei C.-L."/>
            <person name="Han J."/>
            <person name="Detter J.C."/>
            <person name="Han C."/>
            <person name="Tapia R."/>
            <person name="Chen A."/>
            <person name="Kyrpides N."/>
            <person name="Mavromatis K."/>
            <person name="Markowitz V."/>
            <person name="Szeto E."/>
            <person name="Ivanova N."/>
            <person name="Pagani I."/>
            <person name="Pati A."/>
            <person name="Goodwin L."/>
            <person name="Nordberg H.P."/>
            <person name="Cantor M.N."/>
            <person name="Hua S.X."/>
            <person name="Woyke T."/>
            <person name="Kerfeld C.A."/>
        </authorList>
    </citation>
    <scope>NUCLEOTIDE SEQUENCE [LARGE SCALE GENOMIC DNA]</scope>
    <source>
        <strain evidence="2 3">PCC 7417</strain>
    </source>
</reference>
<keyword evidence="1" id="KW-1133">Transmembrane helix</keyword>
<evidence type="ECO:0000313" key="3">
    <source>
        <dbReference type="Proteomes" id="UP000010475"/>
    </source>
</evidence>
<dbReference type="NCBIfam" id="TIGR02532">
    <property type="entry name" value="IV_pilin_GFxxxE"/>
    <property type="match status" value="1"/>
</dbReference>
<proteinExistence type="predicted"/>
<keyword evidence="3" id="KW-1185">Reference proteome</keyword>
<gene>
    <name evidence="2" type="ORF">Cylst_5661</name>
</gene>
<organism evidence="2 3">
    <name type="scientific">Cylindrospermum stagnale PCC 7417</name>
    <dbReference type="NCBI Taxonomy" id="56107"/>
    <lineage>
        <taxon>Bacteria</taxon>
        <taxon>Bacillati</taxon>
        <taxon>Cyanobacteriota</taxon>
        <taxon>Cyanophyceae</taxon>
        <taxon>Nostocales</taxon>
        <taxon>Nostocaceae</taxon>
        <taxon>Cylindrospermum</taxon>
    </lineage>
</organism>
<dbReference type="InterPro" id="IPR045584">
    <property type="entry name" value="Pilin-like"/>
</dbReference>
<dbReference type="AlphaFoldDB" id="K9X6G0"/>
<dbReference type="InterPro" id="IPR012902">
    <property type="entry name" value="N_methyl_site"/>
</dbReference>
<dbReference type="Proteomes" id="UP000010475">
    <property type="component" value="Chromosome"/>
</dbReference>
<sequence>MNSSIALKALRRYLRVGIPYPSDPYLMFSRRYSGRFSQANAGFSLIEMIVVMVMVGILGAIAVPSWLGFVNRQRVNKANNAVVTAIQEAQRQAKIKKLKYSVSFRNDITNGPQIALHPDSVDASTLTNAWQTLGSGLELKPGQIWIGTNITGNNLGGSVVNPLTTTATDIKTIAFDNNGTLPINATTPLKIVVAIPRTGSPTQASGVKRCVSVQTLLGGMRTEKDSACDANNSNS</sequence>
<feature type="transmembrane region" description="Helical" evidence="1">
    <location>
        <begin position="41"/>
        <end position="67"/>
    </location>
</feature>
<keyword evidence="1" id="KW-0812">Transmembrane</keyword>
<evidence type="ECO:0000313" key="2">
    <source>
        <dbReference type="EMBL" id="AFZ27661.1"/>
    </source>
</evidence>
<keyword evidence="1" id="KW-0472">Membrane</keyword>
<dbReference type="KEGG" id="csg:Cylst_5661"/>
<accession>K9X6G0</accession>
<evidence type="ECO:0000256" key="1">
    <source>
        <dbReference type="SAM" id="Phobius"/>
    </source>
</evidence>
<dbReference type="EMBL" id="CP003642">
    <property type="protein sequence ID" value="AFZ27661.1"/>
    <property type="molecule type" value="Genomic_DNA"/>
</dbReference>
<dbReference type="eggNOG" id="COG2165">
    <property type="taxonomic scope" value="Bacteria"/>
</dbReference>
<dbReference type="Gene3D" id="3.30.700.10">
    <property type="entry name" value="Glycoprotein, Type 4 Pilin"/>
    <property type="match status" value="1"/>
</dbReference>
<protein>
    <submittedName>
        <fullName evidence="2">Prepilin-type N-terminal cleavage/methylation domain-containing protein</fullName>
    </submittedName>
</protein>
<dbReference type="PROSITE" id="PS00409">
    <property type="entry name" value="PROKAR_NTER_METHYL"/>
    <property type="match status" value="1"/>
</dbReference>
<dbReference type="HOGENOM" id="CLU_104622_1_0_3"/>
<dbReference type="SUPFAM" id="SSF54523">
    <property type="entry name" value="Pili subunits"/>
    <property type="match status" value="1"/>
</dbReference>